<evidence type="ECO:0000256" key="1">
    <source>
        <dbReference type="ARBA" id="ARBA00007992"/>
    </source>
</evidence>
<dbReference type="PANTHER" id="PTHR13789">
    <property type="entry name" value="MONOOXYGENASE"/>
    <property type="match status" value="1"/>
</dbReference>
<dbReference type="Pfam" id="PF01494">
    <property type="entry name" value="FAD_binding_3"/>
    <property type="match status" value="1"/>
</dbReference>
<dbReference type="Proteomes" id="UP001497453">
    <property type="component" value="Chromosome 9"/>
</dbReference>
<evidence type="ECO:0000256" key="4">
    <source>
        <dbReference type="ARBA" id="ARBA00023002"/>
    </source>
</evidence>
<keyword evidence="5" id="KW-0503">Monooxygenase</keyword>
<dbReference type="PANTHER" id="PTHR13789:SF147">
    <property type="entry name" value="PUTATIVE (AFU_ORTHOLOGUE AFUA_2G01950)-RELATED"/>
    <property type="match status" value="1"/>
</dbReference>
<evidence type="ECO:0000256" key="5">
    <source>
        <dbReference type="ARBA" id="ARBA00023033"/>
    </source>
</evidence>
<evidence type="ECO:0000313" key="7">
    <source>
        <dbReference type="EMBL" id="CAL1715856.1"/>
    </source>
</evidence>
<evidence type="ECO:0000313" key="8">
    <source>
        <dbReference type="Proteomes" id="UP001497453"/>
    </source>
</evidence>
<reference evidence="8" key="1">
    <citation type="submission" date="2024-04" db="EMBL/GenBank/DDBJ databases">
        <authorList>
            <person name="Shaw F."/>
            <person name="Minotto A."/>
        </authorList>
    </citation>
    <scope>NUCLEOTIDE SEQUENCE [LARGE SCALE GENOMIC DNA]</scope>
</reference>
<dbReference type="InterPro" id="IPR002938">
    <property type="entry name" value="FAD-bd"/>
</dbReference>
<evidence type="ECO:0000256" key="3">
    <source>
        <dbReference type="ARBA" id="ARBA00022827"/>
    </source>
</evidence>
<keyword evidence="4" id="KW-0560">Oxidoreductase</keyword>
<comment type="similarity">
    <text evidence="1">Belongs to the paxM FAD-dependent monooxygenase family.</text>
</comment>
<evidence type="ECO:0000259" key="6">
    <source>
        <dbReference type="Pfam" id="PF01494"/>
    </source>
</evidence>
<keyword evidence="2" id="KW-0285">Flavoprotein</keyword>
<gene>
    <name evidence="7" type="ORF">GFSPODELE1_LOCUS10457</name>
</gene>
<organism evidence="7 8">
    <name type="scientific">Somion occarium</name>
    <dbReference type="NCBI Taxonomy" id="3059160"/>
    <lineage>
        <taxon>Eukaryota</taxon>
        <taxon>Fungi</taxon>
        <taxon>Dikarya</taxon>
        <taxon>Basidiomycota</taxon>
        <taxon>Agaricomycotina</taxon>
        <taxon>Agaricomycetes</taxon>
        <taxon>Polyporales</taxon>
        <taxon>Cerrenaceae</taxon>
        <taxon>Somion</taxon>
    </lineage>
</organism>
<dbReference type="PRINTS" id="PR00420">
    <property type="entry name" value="RNGMNOXGNASE"/>
</dbReference>
<dbReference type="Gene3D" id="3.50.50.60">
    <property type="entry name" value="FAD/NAD(P)-binding domain"/>
    <property type="match status" value="1"/>
</dbReference>
<feature type="domain" description="FAD-binding" evidence="6">
    <location>
        <begin position="18"/>
        <end position="356"/>
    </location>
</feature>
<dbReference type="SUPFAM" id="SSF51905">
    <property type="entry name" value="FAD/NAD(P)-binding domain"/>
    <property type="match status" value="1"/>
</dbReference>
<evidence type="ECO:0000256" key="2">
    <source>
        <dbReference type="ARBA" id="ARBA00022630"/>
    </source>
</evidence>
<sequence>MSSPKLFPLPNSHAPMAIDILIVGAGLSGLASAFALQRAGHRVTVVERRDISLGWTGGGGCRLPPNLVKILRRWGMSEQLAQRALPLDVLHMLRFETGESLGEHVWAEEMLREAEGDYELIHYHDLWDIFHEAVLDAGIKVHSGVEVASIDLEKRIATLADGSILSADLFIGADGTRGITRKLLSDGIEKTPVNGCTMYEATVPSESIRNVPELSSLGLGPKDPNKIMLFLGEGHCMHFFPIRGRKEFAIQLCIAYNENETEPNGTWGDAASVSLLDVLPRVVEPRIRKLAEYARLATRIRSENTKLSTWVHESQRLLVIGESAHPFPPGAQQGSALAVEDAAVLGKLFTYLVKEEQIGNFLWAIEELRQGRCDKCLQEEYELYRFLTFPPGPEQIVRDEDMREKYLSGRKDLRVGDDVAAKQWEELRTVYAYDCEDEADNWWIEWGLLRERARERNEFYTNDA</sequence>
<proteinExistence type="inferred from homology"/>
<name>A0ABP1E737_9APHY</name>
<dbReference type="EMBL" id="OZ037952">
    <property type="protein sequence ID" value="CAL1715856.1"/>
    <property type="molecule type" value="Genomic_DNA"/>
</dbReference>
<dbReference type="InterPro" id="IPR050493">
    <property type="entry name" value="FAD-dep_Monooxygenase_BioMet"/>
</dbReference>
<keyword evidence="3" id="KW-0274">FAD</keyword>
<dbReference type="InterPro" id="IPR036188">
    <property type="entry name" value="FAD/NAD-bd_sf"/>
</dbReference>
<protein>
    <recommendedName>
        <fullName evidence="6">FAD-binding domain-containing protein</fullName>
    </recommendedName>
</protein>
<accession>A0ABP1E737</accession>
<keyword evidence="8" id="KW-1185">Reference proteome</keyword>